<accession>A0A2V1D4J2</accession>
<evidence type="ECO:0000313" key="2">
    <source>
        <dbReference type="EMBL" id="PVH92967.1"/>
    </source>
</evidence>
<proteinExistence type="predicted"/>
<evidence type="ECO:0000256" key="1">
    <source>
        <dbReference type="SAM" id="MobiDB-lite"/>
    </source>
</evidence>
<feature type="region of interest" description="Disordered" evidence="1">
    <location>
        <begin position="1"/>
        <end position="35"/>
    </location>
</feature>
<dbReference type="EMBL" id="KZ805629">
    <property type="protein sequence ID" value="PVH92967.1"/>
    <property type="molecule type" value="Genomic_DNA"/>
</dbReference>
<organism evidence="2 3">
    <name type="scientific">Periconia macrospinosa</name>
    <dbReference type="NCBI Taxonomy" id="97972"/>
    <lineage>
        <taxon>Eukaryota</taxon>
        <taxon>Fungi</taxon>
        <taxon>Dikarya</taxon>
        <taxon>Ascomycota</taxon>
        <taxon>Pezizomycotina</taxon>
        <taxon>Dothideomycetes</taxon>
        <taxon>Pleosporomycetidae</taxon>
        <taxon>Pleosporales</taxon>
        <taxon>Massarineae</taxon>
        <taxon>Periconiaceae</taxon>
        <taxon>Periconia</taxon>
    </lineage>
</organism>
<dbReference type="Proteomes" id="UP000244855">
    <property type="component" value="Unassembled WGS sequence"/>
</dbReference>
<feature type="compositionally biased region" description="Basic and acidic residues" evidence="1">
    <location>
        <begin position="10"/>
        <end position="35"/>
    </location>
</feature>
<keyword evidence="3" id="KW-1185">Reference proteome</keyword>
<protein>
    <submittedName>
        <fullName evidence="2">Uncharacterized protein</fullName>
    </submittedName>
</protein>
<dbReference type="AlphaFoldDB" id="A0A2V1D4J2"/>
<gene>
    <name evidence="2" type="ORF">DM02DRAFT_258929</name>
</gene>
<reference evidence="2 3" key="1">
    <citation type="journal article" date="2018" name="Sci. Rep.">
        <title>Comparative genomics provides insights into the lifestyle and reveals functional heterogeneity of dark septate endophytic fungi.</title>
        <authorList>
            <person name="Knapp D.G."/>
            <person name="Nemeth J.B."/>
            <person name="Barry K."/>
            <person name="Hainaut M."/>
            <person name="Henrissat B."/>
            <person name="Johnson J."/>
            <person name="Kuo A."/>
            <person name="Lim J.H.P."/>
            <person name="Lipzen A."/>
            <person name="Nolan M."/>
            <person name="Ohm R.A."/>
            <person name="Tamas L."/>
            <person name="Grigoriev I.V."/>
            <person name="Spatafora J.W."/>
            <person name="Nagy L.G."/>
            <person name="Kovacs G.M."/>
        </authorList>
    </citation>
    <scope>NUCLEOTIDE SEQUENCE [LARGE SCALE GENOMIC DNA]</scope>
    <source>
        <strain evidence="2 3">DSE2036</strain>
    </source>
</reference>
<sequence>MLPSFYGIEKTAESRKHPRPTEPTDPHERVGRDPTRKVLAQAKTHDPSTIYLRNHHLLHIPSSPPLTTSSYVQQHRELVSGERVGGIIFKMSFNLEVQKSEVRQGKKP</sequence>
<evidence type="ECO:0000313" key="3">
    <source>
        <dbReference type="Proteomes" id="UP000244855"/>
    </source>
</evidence>
<name>A0A2V1D4J2_9PLEO</name>